<dbReference type="RefSeq" id="WP_397540812.1">
    <property type="nucleotide sequence ID" value="NZ_CP025189.1"/>
</dbReference>
<dbReference type="EC" id="3.1.4.52" evidence="3"/>
<keyword evidence="2" id="KW-1133">Transmembrane helix</keyword>
<evidence type="ECO:0000313" key="3">
    <source>
        <dbReference type="EMBL" id="AWV22266.1"/>
    </source>
</evidence>
<keyword evidence="1" id="KW-0175">Coiled coil</keyword>
<keyword evidence="2" id="KW-0812">Transmembrane</keyword>
<evidence type="ECO:0000256" key="2">
    <source>
        <dbReference type="SAM" id="Phobius"/>
    </source>
</evidence>
<keyword evidence="3" id="KW-0378">Hydrolase</keyword>
<dbReference type="AlphaFoldDB" id="A0A4Y1MWC3"/>
<sequence>MEPAAGPPALPASIALPAWASRSRSVLLAATILLIGVAFYLSVLIVQRQHALENVLRYNLTWLVTQSVPELNRLQTVVALYALPDGDRDEEQVQLWLDIFKNRLQLFGNGEAREFFDRRPDMDAALARAHQVATQVQALLPRLGAAGTPQEVLRLLAPINQDLLRISAAAYGDSSERNAQDLRDLTVLHWTFSGVLLGLILCSLGLVAFLIGNNRLLRQTYARMQALVSDLSRNRQELIEAKENVQEAMLEAQAQNEVLH</sequence>
<keyword evidence="2" id="KW-0472">Membrane</keyword>
<gene>
    <name evidence="3" type="ORF">RADP37_01286a</name>
</gene>
<name>A0A4Y1MWC3_9PROT</name>
<protein>
    <submittedName>
        <fullName evidence="3">Cyclic-guanylate-specific phosphodiesterase</fullName>
        <ecNumber evidence="3">3.1.4.52</ecNumber>
    </submittedName>
</protein>
<organism evidence="3">
    <name type="scientific">Roseomonas mucosa</name>
    <dbReference type="NCBI Taxonomy" id="207340"/>
    <lineage>
        <taxon>Bacteria</taxon>
        <taxon>Pseudomonadati</taxon>
        <taxon>Pseudomonadota</taxon>
        <taxon>Alphaproteobacteria</taxon>
        <taxon>Acetobacterales</taxon>
        <taxon>Roseomonadaceae</taxon>
        <taxon>Roseomonas</taxon>
    </lineage>
</organism>
<accession>A0A4Y1MWC3</accession>
<proteinExistence type="predicted"/>
<feature type="coiled-coil region" evidence="1">
    <location>
        <begin position="221"/>
        <end position="258"/>
    </location>
</feature>
<evidence type="ECO:0000256" key="1">
    <source>
        <dbReference type="SAM" id="Coils"/>
    </source>
</evidence>
<feature type="transmembrane region" description="Helical" evidence="2">
    <location>
        <begin position="26"/>
        <end position="46"/>
    </location>
</feature>
<reference evidence="3" key="1">
    <citation type="submission" date="2017-12" db="EMBL/GenBank/DDBJ databases">
        <authorList>
            <person name="Martens C."/>
            <person name="Dahlstrom E."/>
            <person name="Barbian K."/>
            <person name="Sykora L."/>
            <person name="Ricklefs S."/>
            <person name="Bruno D."/>
            <person name="Anzick I."/>
            <person name="Myles I."/>
            <person name="Datta S.K."/>
        </authorList>
    </citation>
    <scope>NUCLEOTIDE SEQUENCE</scope>
    <source>
        <strain evidence="3">AD2</strain>
    </source>
</reference>
<dbReference type="GO" id="GO:0071111">
    <property type="term" value="F:cyclic-guanylate-specific phosphodiesterase activity"/>
    <property type="evidence" value="ECO:0007669"/>
    <property type="project" value="UniProtKB-EC"/>
</dbReference>
<dbReference type="EMBL" id="CP025189">
    <property type="protein sequence ID" value="AWV22266.1"/>
    <property type="molecule type" value="Genomic_DNA"/>
</dbReference>
<feature type="transmembrane region" description="Helical" evidence="2">
    <location>
        <begin position="187"/>
        <end position="211"/>
    </location>
</feature>